<dbReference type="GO" id="GO:0022625">
    <property type="term" value="C:cytosolic large ribosomal subunit"/>
    <property type="evidence" value="ECO:0007669"/>
    <property type="project" value="TreeGrafter"/>
</dbReference>
<feature type="domain" description="Large ribosomal subunit protein bL12 C-terminal" evidence="5">
    <location>
        <begin position="63"/>
        <end position="128"/>
    </location>
</feature>
<comment type="subunit">
    <text evidence="4">Homodimer. Part of the ribosomal stalk of the 50S ribosomal subunit. Forms a multimeric L10(L12)X complex, where L10 forms an elongated spine to which 2 to 4 L12 dimers bind in a sequential fashion. Binds GTP-bound translation factors.</text>
</comment>
<dbReference type="HAMAP" id="MF_00368">
    <property type="entry name" value="Ribosomal_bL12"/>
    <property type="match status" value="1"/>
</dbReference>
<keyword evidence="3 4" id="KW-0687">Ribonucleoprotein</keyword>
<dbReference type="FunFam" id="3.30.1390.10:FF:000001">
    <property type="entry name" value="50S ribosomal protein L7/L12"/>
    <property type="match status" value="1"/>
</dbReference>
<proteinExistence type="inferred from homology"/>
<dbReference type="PANTHER" id="PTHR45987">
    <property type="entry name" value="39S RIBOSOMAL PROTEIN L12"/>
    <property type="match status" value="1"/>
</dbReference>
<dbReference type="GO" id="GO:0003729">
    <property type="term" value="F:mRNA binding"/>
    <property type="evidence" value="ECO:0007669"/>
    <property type="project" value="TreeGrafter"/>
</dbReference>
<dbReference type="Gene3D" id="3.30.1390.10">
    <property type="match status" value="1"/>
</dbReference>
<comment type="caution">
    <text evidence="7">The sequence shown here is derived from an EMBL/GenBank/DDBJ whole genome shotgun (WGS) entry which is preliminary data.</text>
</comment>
<dbReference type="GO" id="GO:0006412">
    <property type="term" value="P:translation"/>
    <property type="evidence" value="ECO:0007669"/>
    <property type="project" value="UniProtKB-UniRule"/>
</dbReference>
<dbReference type="InterPro" id="IPR036235">
    <property type="entry name" value="Ribosomal_bL12_oligo_N_sf"/>
</dbReference>
<dbReference type="InterPro" id="IPR013823">
    <property type="entry name" value="Ribosomal_bL12_C"/>
</dbReference>
<feature type="domain" description="Large ribosomal subunit protein bL12 oligomerization" evidence="6">
    <location>
        <begin position="8"/>
        <end position="55"/>
    </location>
</feature>
<evidence type="ECO:0000256" key="3">
    <source>
        <dbReference type="ARBA" id="ARBA00023274"/>
    </source>
</evidence>
<dbReference type="Pfam" id="PF00542">
    <property type="entry name" value="Ribosomal_L12"/>
    <property type="match status" value="1"/>
</dbReference>
<dbReference type="EMBL" id="AMFJ01036131">
    <property type="protein sequence ID" value="EKD25060.1"/>
    <property type="molecule type" value="Genomic_DNA"/>
</dbReference>
<dbReference type="NCBIfam" id="TIGR00855">
    <property type="entry name" value="L12"/>
    <property type="match status" value="1"/>
</dbReference>
<keyword evidence="2 4" id="KW-0689">Ribosomal protein</keyword>
<evidence type="ECO:0000256" key="2">
    <source>
        <dbReference type="ARBA" id="ARBA00022980"/>
    </source>
</evidence>
<dbReference type="InterPro" id="IPR014719">
    <property type="entry name" value="Ribosomal_bL12_C/ClpS-like"/>
</dbReference>
<comment type="similarity">
    <text evidence="1 4">Belongs to the bacterial ribosomal protein bL12 family.</text>
</comment>
<reference evidence="7" key="1">
    <citation type="journal article" date="2012" name="Science">
        <title>Fermentation, hydrogen, and sulfur metabolism in multiple uncultivated bacterial phyla.</title>
        <authorList>
            <person name="Wrighton K.C."/>
            <person name="Thomas B.C."/>
            <person name="Sharon I."/>
            <person name="Miller C.S."/>
            <person name="Castelle C.J."/>
            <person name="VerBerkmoes N.C."/>
            <person name="Wilkins M.J."/>
            <person name="Hettich R.L."/>
            <person name="Lipton M.S."/>
            <person name="Williams K.H."/>
            <person name="Long P.E."/>
            <person name="Banfield J.F."/>
        </authorList>
    </citation>
    <scope>NUCLEOTIDE SEQUENCE [LARGE SCALE GENOMIC DNA]</scope>
</reference>
<dbReference type="CDD" id="cd00387">
    <property type="entry name" value="Ribosomal_L7_L12"/>
    <property type="match status" value="1"/>
</dbReference>
<dbReference type="GO" id="GO:0003735">
    <property type="term" value="F:structural constituent of ribosome"/>
    <property type="evidence" value="ECO:0007669"/>
    <property type="project" value="InterPro"/>
</dbReference>
<dbReference type="Pfam" id="PF16320">
    <property type="entry name" value="Ribosomal_L12_N"/>
    <property type="match status" value="1"/>
</dbReference>
<gene>
    <name evidence="4" type="primary">rplL</name>
    <name evidence="7" type="ORF">ACD_80C00124G0003</name>
</gene>
<evidence type="ECO:0000313" key="7">
    <source>
        <dbReference type="EMBL" id="EKD25060.1"/>
    </source>
</evidence>
<sequence length="128" mass="13584">MELTKNAQKIMDLIKEMSAVELNQLVKAIEEEFGVSAAAMVVAGWAAGGAEAGAAGGQADTVNIELTDIGQQKIWVIKAVKELLGLGLKEAKDLVEKAPTLIKEKVKYEEAEGIKAKLEAEGATISFK</sequence>
<dbReference type="InterPro" id="IPR008932">
    <property type="entry name" value="Ribosomal_bL12_oligo"/>
</dbReference>
<accession>K1X4K8</accession>
<comment type="function">
    <text evidence="4">Forms part of the ribosomal stalk which helps the ribosome interact with GTP-bound translation factors. Is thus essential for accurate translation.</text>
</comment>
<dbReference type="PANTHER" id="PTHR45987:SF4">
    <property type="entry name" value="LARGE RIBOSOMAL SUBUNIT PROTEIN BL12M"/>
    <property type="match status" value="1"/>
</dbReference>
<organism evidence="7">
    <name type="scientific">uncultured bacterium</name>
    <name type="common">gcode 4</name>
    <dbReference type="NCBI Taxonomy" id="1234023"/>
    <lineage>
        <taxon>Bacteria</taxon>
        <taxon>environmental samples</taxon>
    </lineage>
</organism>
<dbReference type="Gene3D" id="1.20.5.710">
    <property type="entry name" value="Single helix bin"/>
    <property type="match status" value="1"/>
</dbReference>
<dbReference type="AlphaFoldDB" id="K1X4K8"/>
<evidence type="ECO:0000259" key="5">
    <source>
        <dbReference type="Pfam" id="PF00542"/>
    </source>
</evidence>
<dbReference type="InterPro" id="IPR000206">
    <property type="entry name" value="Ribosomal_bL12"/>
</dbReference>
<evidence type="ECO:0000256" key="1">
    <source>
        <dbReference type="ARBA" id="ARBA00007197"/>
    </source>
</evidence>
<protein>
    <recommendedName>
        <fullName evidence="4">Large ribosomal subunit protein bL12</fullName>
    </recommendedName>
</protein>
<dbReference type="SUPFAM" id="SSF48300">
    <property type="entry name" value="Ribosomal protein L7/12, oligomerisation (N-terminal) domain"/>
    <property type="match status" value="1"/>
</dbReference>
<name>K1X4K8_9BACT</name>
<dbReference type="SUPFAM" id="SSF54736">
    <property type="entry name" value="ClpS-like"/>
    <property type="match status" value="1"/>
</dbReference>
<evidence type="ECO:0000259" key="6">
    <source>
        <dbReference type="Pfam" id="PF16320"/>
    </source>
</evidence>
<evidence type="ECO:0000256" key="4">
    <source>
        <dbReference type="HAMAP-Rule" id="MF_00368"/>
    </source>
</evidence>